<dbReference type="InterPro" id="IPR005049">
    <property type="entry name" value="STL-like"/>
</dbReference>
<name>A0A6S7FLJ1_PARCT</name>
<evidence type="ECO:0000313" key="1">
    <source>
        <dbReference type="EMBL" id="CAB3977693.1"/>
    </source>
</evidence>
<organism evidence="1 2">
    <name type="scientific">Paramuricea clavata</name>
    <name type="common">Red gorgonian</name>
    <name type="synonym">Violescent sea-whip</name>
    <dbReference type="NCBI Taxonomy" id="317549"/>
    <lineage>
        <taxon>Eukaryota</taxon>
        <taxon>Metazoa</taxon>
        <taxon>Cnidaria</taxon>
        <taxon>Anthozoa</taxon>
        <taxon>Octocorallia</taxon>
        <taxon>Malacalcyonacea</taxon>
        <taxon>Plexauridae</taxon>
        <taxon>Paramuricea</taxon>
    </lineage>
</organism>
<reference evidence="1" key="1">
    <citation type="submission" date="2020-04" db="EMBL/GenBank/DDBJ databases">
        <authorList>
            <person name="Alioto T."/>
            <person name="Alioto T."/>
            <person name="Gomez Garrido J."/>
        </authorList>
    </citation>
    <scope>NUCLEOTIDE SEQUENCE</scope>
    <source>
        <strain evidence="1">A484AB</strain>
    </source>
</reference>
<dbReference type="Proteomes" id="UP001152795">
    <property type="component" value="Unassembled WGS sequence"/>
</dbReference>
<protein>
    <submittedName>
        <fullName evidence="1">Uncharacterized protein</fullName>
    </submittedName>
</protein>
<sequence length="374" mass="44013">MFFLKRCCIKCLQHNIILGHRMKICEGGVKLLSNKILFLIFGCLLLVVISFHFILEGYLYPSAPVFKPPSDGNYHNPDDTISSECLKNYFEDILLIIVFHFPFYDSIPLLKSFYGDVFKDILICGPESYFRHYVMVVDVGPGLYGYECVGNAIRSCICRYPGYRGYLYVNDDMVVNWWTFTNLDKEKLWQGGIIFSNDDHVMGSRPIPDTWPWWRKKSKSAEACEDSYLEITHKYRSSEHINITKLINTHLVNGEGEKRCFRMWSDLFYIPKKFSDQFQRLSFVFHKNRVFLEVAVPTIMSFLDIRDSWEKHYGLYLPDMYGSIDFADGKLVWKNYDYDINFIHPVKFHGRVAKTNREKLENDIIPYSKQFTNC</sequence>
<dbReference type="AlphaFoldDB" id="A0A6S7FLJ1"/>
<comment type="caution">
    <text evidence="1">The sequence shown here is derived from an EMBL/GenBank/DDBJ whole genome shotgun (WGS) entry which is preliminary data.</text>
</comment>
<dbReference type="PANTHER" id="PTHR31362">
    <property type="entry name" value="GLYCOSYLTRANSFERASE STELLO1-RELATED"/>
    <property type="match status" value="1"/>
</dbReference>
<gene>
    <name evidence="1" type="ORF">PACLA_8A062619</name>
</gene>
<proteinExistence type="predicted"/>
<dbReference type="EMBL" id="CACRXK020000064">
    <property type="protein sequence ID" value="CAB3977693.1"/>
    <property type="molecule type" value="Genomic_DNA"/>
</dbReference>
<dbReference type="PANTHER" id="PTHR31362:SF0">
    <property type="entry name" value="EXOSTOSIN DOMAIN-CONTAINING PROTEIN-RELATED"/>
    <property type="match status" value="1"/>
</dbReference>
<evidence type="ECO:0000313" key="2">
    <source>
        <dbReference type="Proteomes" id="UP001152795"/>
    </source>
</evidence>
<accession>A0A6S7FLJ1</accession>
<keyword evidence="2" id="KW-1185">Reference proteome</keyword>
<dbReference type="OrthoDB" id="5945766at2759"/>